<organism evidence="3 4">
    <name type="scientific">Caerostris extrusa</name>
    <name type="common">Bark spider</name>
    <name type="synonym">Caerostris bankana</name>
    <dbReference type="NCBI Taxonomy" id="172846"/>
    <lineage>
        <taxon>Eukaryota</taxon>
        <taxon>Metazoa</taxon>
        <taxon>Ecdysozoa</taxon>
        <taxon>Arthropoda</taxon>
        <taxon>Chelicerata</taxon>
        <taxon>Arachnida</taxon>
        <taxon>Araneae</taxon>
        <taxon>Araneomorphae</taxon>
        <taxon>Entelegynae</taxon>
        <taxon>Araneoidea</taxon>
        <taxon>Araneidae</taxon>
        <taxon>Caerostris</taxon>
    </lineage>
</organism>
<gene>
    <name evidence="3" type="ORF">CEXT_216741</name>
</gene>
<feature type="compositionally biased region" description="Basic residues" evidence="1">
    <location>
        <begin position="8"/>
        <end position="22"/>
    </location>
</feature>
<evidence type="ECO:0000256" key="1">
    <source>
        <dbReference type="SAM" id="MobiDB-lite"/>
    </source>
</evidence>
<evidence type="ECO:0000256" key="2">
    <source>
        <dbReference type="SAM" id="Phobius"/>
    </source>
</evidence>
<feature type="region of interest" description="Disordered" evidence="1">
    <location>
        <begin position="1"/>
        <end position="35"/>
    </location>
</feature>
<dbReference type="EMBL" id="BPLR01015014">
    <property type="protein sequence ID" value="GIY72952.1"/>
    <property type="molecule type" value="Genomic_DNA"/>
</dbReference>
<keyword evidence="4" id="KW-1185">Reference proteome</keyword>
<name>A0AAV4VRB8_CAEEX</name>
<evidence type="ECO:0000313" key="3">
    <source>
        <dbReference type="EMBL" id="GIY72952.1"/>
    </source>
</evidence>
<comment type="caution">
    <text evidence="3">The sequence shown here is derived from an EMBL/GenBank/DDBJ whole genome shotgun (WGS) entry which is preliminary data.</text>
</comment>
<dbReference type="AlphaFoldDB" id="A0AAV4VRB8"/>
<feature type="transmembrane region" description="Helical" evidence="2">
    <location>
        <begin position="41"/>
        <end position="63"/>
    </location>
</feature>
<protein>
    <submittedName>
        <fullName evidence="3">Uncharacterized protein</fullName>
    </submittedName>
</protein>
<sequence>MTNCPGKISHHPKHPGRKRLQSHKSSDSQQNKEPSPAQTFFVGWLFGGFGPILLPFLGVGLWVPHLSPTGQALVKKTHTHTKKGQKLFNP</sequence>
<evidence type="ECO:0000313" key="4">
    <source>
        <dbReference type="Proteomes" id="UP001054945"/>
    </source>
</evidence>
<keyword evidence="2" id="KW-1133">Transmembrane helix</keyword>
<proteinExistence type="predicted"/>
<dbReference type="Proteomes" id="UP001054945">
    <property type="component" value="Unassembled WGS sequence"/>
</dbReference>
<accession>A0AAV4VRB8</accession>
<reference evidence="3 4" key="1">
    <citation type="submission" date="2021-06" db="EMBL/GenBank/DDBJ databases">
        <title>Caerostris extrusa draft genome.</title>
        <authorList>
            <person name="Kono N."/>
            <person name="Arakawa K."/>
        </authorList>
    </citation>
    <scope>NUCLEOTIDE SEQUENCE [LARGE SCALE GENOMIC DNA]</scope>
</reference>
<keyword evidence="2" id="KW-0472">Membrane</keyword>
<keyword evidence="2" id="KW-0812">Transmembrane</keyword>